<dbReference type="PRINTS" id="PR00477">
    <property type="entry name" value="PHGLYCKINASE"/>
</dbReference>
<dbReference type="InterPro" id="IPR015824">
    <property type="entry name" value="Phosphoglycerate_kinase_N"/>
</dbReference>
<evidence type="ECO:0000256" key="9">
    <source>
        <dbReference type="ARBA" id="ARBA00022840"/>
    </source>
</evidence>
<keyword evidence="7" id="KW-0547">Nucleotide-binding</keyword>
<keyword evidence="10" id="KW-0324">Glycolysis</keyword>
<dbReference type="Gene3D" id="3.40.50.1260">
    <property type="entry name" value="Phosphoglycerate kinase, N-terminal domain"/>
    <property type="match status" value="2"/>
</dbReference>
<evidence type="ECO:0000256" key="10">
    <source>
        <dbReference type="ARBA" id="ARBA00023152"/>
    </source>
</evidence>
<feature type="binding site" evidence="11">
    <location>
        <position position="340"/>
    </location>
    <ligand>
        <name>ATP</name>
        <dbReference type="ChEBI" id="CHEBI:30616"/>
    </ligand>
</feature>
<dbReference type="PANTHER" id="PTHR11406:SF23">
    <property type="entry name" value="PHOSPHOGLYCERATE KINASE 1, CHLOROPLASTIC-RELATED"/>
    <property type="match status" value="1"/>
</dbReference>
<dbReference type="GO" id="GO:0005829">
    <property type="term" value="C:cytosol"/>
    <property type="evidence" value="ECO:0007669"/>
    <property type="project" value="TreeGrafter"/>
</dbReference>
<keyword evidence="9 11" id="KW-0067">ATP-binding</keyword>
<evidence type="ECO:0000256" key="11">
    <source>
        <dbReference type="PIRSR" id="PIRSR000724-2"/>
    </source>
</evidence>
<dbReference type="InterPro" id="IPR001576">
    <property type="entry name" value="Phosphoglycerate_kinase"/>
</dbReference>
<organism evidence="13 14">
    <name type="scientific">Ureaplasma parvum serovar 3 (strain ATCC 27815 / 27 / NCTC 11736)</name>
    <dbReference type="NCBI Taxonomy" id="505682"/>
    <lineage>
        <taxon>Bacteria</taxon>
        <taxon>Bacillati</taxon>
        <taxon>Mycoplasmatota</taxon>
        <taxon>Mycoplasmoidales</taxon>
        <taxon>Mycoplasmoidaceae</taxon>
        <taxon>Ureaplasma</taxon>
    </lineage>
</organism>
<comment type="similarity">
    <text evidence="3 12">Belongs to the phosphoglycerate kinase family.</text>
</comment>
<evidence type="ECO:0000256" key="6">
    <source>
        <dbReference type="ARBA" id="ARBA00022679"/>
    </source>
</evidence>
<dbReference type="EC" id="2.7.2.3" evidence="4 12"/>
<dbReference type="RefSeq" id="WP_006688945.1">
    <property type="nucleotide sequence ID" value="NC_010503.1"/>
</dbReference>
<dbReference type="GO" id="GO:0043531">
    <property type="term" value="F:ADP binding"/>
    <property type="evidence" value="ECO:0007669"/>
    <property type="project" value="TreeGrafter"/>
</dbReference>
<dbReference type="SMR" id="A0A2C9DY93"/>
<dbReference type="GO" id="GO:0006094">
    <property type="term" value="P:gluconeogenesis"/>
    <property type="evidence" value="ECO:0007669"/>
    <property type="project" value="TreeGrafter"/>
</dbReference>
<dbReference type="KEGG" id="upa:UPA3_0289"/>
<dbReference type="PANTHER" id="PTHR11406">
    <property type="entry name" value="PHOSPHOGLYCERATE KINASE"/>
    <property type="match status" value="1"/>
</dbReference>
<feature type="binding site" evidence="11">
    <location>
        <position position="309"/>
    </location>
    <ligand>
        <name>ATP</name>
        <dbReference type="ChEBI" id="CHEBI:30616"/>
    </ligand>
</feature>
<dbReference type="EMBL" id="CP000942">
    <property type="protein sequence ID" value="ACA32861.1"/>
    <property type="molecule type" value="Genomic_DNA"/>
</dbReference>
<evidence type="ECO:0000256" key="2">
    <source>
        <dbReference type="ARBA" id="ARBA00004838"/>
    </source>
</evidence>
<evidence type="ECO:0000256" key="7">
    <source>
        <dbReference type="ARBA" id="ARBA00022741"/>
    </source>
</evidence>
<keyword evidence="6 12" id="KW-0808">Transferase</keyword>
<evidence type="ECO:0000256" key="3">
    <source>
        <dbReference type="ARBA" id="ARBA00008982"/>
    </source>
</evidence>
<evidence type="ECO:0000256" key="5">
    <source>
        <dbReference type="ARBA" id="ARBA00016471"/>
    </source>
</evidence>
<dbReference type="HOGENOM" id="CLU_025427_0_1_14"/>
<dbReference type="PIRSF" id="PIRSF000724">
    <property type="entry name" value="Pgk"/>
    <property type="match status" value="1"/>
</dbReference>
<feature type="binding site" evidence="11">
    <location>
        <position position="222"/>
    </location>
    <ligand>
        <name>ATP</name>
        <dbReference type="ChEBI" id="CHEBI:30616"/>
    </ligand>
</feature>
<dbReference type="GO" id="GO:0005524">
    <property type="term" value="F:ATP binding"/>
    <property type="evidence" value="ECO:0007669"/>
    <property type="project" value="UniProtKB-KW"/>
</dbReference>
<accession>A0A2C9DY93</accession>
<dbReference type="Pfam" id="PF00162">
    <property type="entry name" value="PGK"/>
    <property type="match status" value="1"/>
</dbReference>
<proteinExistence type="inferred from homology"/>
<comment type="pathway">
    <text evidence="2">Carbohydrate degradation; glycolysis; pyruvate from D-glyceraldehyde 3-phosphate: step 2/5.</text>
</comment>
<evidence type="ECO:0000256" key="12">
    <source>
        <dbReference type="RuleBase" id="RU000532"/>
    </source>
</evidence>
<sequence>MNSLNKKSIKDLDVNGKTIVLHLDLNVVVDYENKRILNDRKLRASLPTINYLINHNAKIVILSHLGRIKTLADKQSGKYSLEIIVDELRNRVSKNVNRVVFSPLNYGETVVQMVNDLEERDILILENTRYCDISDEGEYVGLEWDGSEILGQFWGMLGDIFIDDAYGVAHRQLSSNYQTAKFAKKSALGFLIVNEINHLDIALEVPKSPYLALIGGNRVADKIAAIEVLCERADQVIIGGGLVYTFLYAQGYNVGLNLVERNMIDDCNNILEKYGKKILICFDFLCNNDFSDTRPIYRKIDEGLEGLYGLDIGKRSLKFIKHEIYRSKTILLNGPFGVIENIKNYAQGTTEICKSMAKQTTRGAYTIICDIDTSSHAEYLGLDKYINFISTGGGASLSYIEEGVLDGLETIDNVPLNVLKKE</sequence>
<dbReference type="AlphaFoldDB" id="A0A2C9DY93"/>
<dbReference type="GeneID" id="29672564"/>
<dbReference type="GO" id="GO:0006096">
    <property type="term" value="P:glycolytic process"/>
    <property type="evidence" value="ECO:0007669"/>
    <property type="project" value="UniProtKB-KW"/>
</dbReference>
<dbReference type="GO" id="GO:0004618">
    <property type="term" value="F:phosphoglycerate kinase activity"/>
    <property type="evidence" value="ECO:0007669"/>
    <property type="project" value="UniProtKB-EC"/>
</dbReference>
<dbReference type="InterPro" id="IPR036043">
    <property type="entry name" value="Phosphoglycerate_kinase_sf"/>
</dbReference>
<evidence type="ECO:0000313" key="14">
    <source>
        <dbReference type="Proteomes" id="UP000002162"/>
    </source>
</evidence>
<evidence type="ECO:0000256" key="1">
    <source>
        <dbReference type="ARBA" id="ARBA00000642"/>
    </source>
</evidence>
<evidence type="ECO:0000256" key="8">
    <source>
        <dbReference type="ARBA" id="ARBA00022777"/>
    </source>
</evidence>
<dbReference type="Proteomes" id="UP000002162">
    <property type="component" value="Chromosome"/>
</dbReference>
<reference evidence="13 14" key="1">
    <citation type="submission" date="2008-02" db="EMBL/GenBank/DDBJ databases">
        <title>Genome sequence of Ureaplasma parvum serovar 3.</title>
        <authorList>
            <person name="Methe B.A."/>
            <person name="Glass J."/>
            <person name="Waites K."/>
            <person name="Shrivastava S."/>
        </authorList>
    </citation>
    <scope>NUCLEOTIDE SEQUENCE [LARGE SCALE GENOMIC DNA]</scope>
    <source>
        <strain evidence="14">ATCC 27815 / 27 / NCTC 11736</strain>
    </source>
</reference>
<comment type="catalytic activity">
    <reaction evidence="1 12">
        <text>(2R)-3-phosphoglycerate + ATP = (2R)-3-phospho-glyceroyl phosphate + ADP</text>
        <dbReference type="Rhea" id="RHEA:14801"/>
        <dbReference type="ChEBI" id="CHEBI:30616"/>
        <dbReference type="ChEBI" id="CHEBI:57604"/>
        <dbReference type="ChEBI" id="CHEBI:58272"/>
        <dbReference type="ChEBI" id="CHEBI:456216"/>
        <dbReference type="EC" id="2.7.2.3"/>
    </reaction>
</comment>
<evidence type="ECO:0000313" key="13">
    <source>
        <dbReference type="EMBL" id="ACA32861.1"/>
    </source>
</evidence>
<keyword evidence="8 12" id="KW-0418">Kinase</keyword>
<gene>
    <name evidence="13" type="primary">pgk</name>
    <name evidence="13" type="ordered locus">UPA3_0289</name>
</gene>
<dbReference type="FunFam" id="3.40.50.1260:FF:000031">
    <property type="entry name" value="Phosphoglycerate kinase 1"/>
    <property type="match status" value="1"/>
</dbReference>
<evidence type="ECO:0000256" key="4">
    <source>
        <dbReference type="ARBA" id="ARBA00013061"/>
    </source>
</evidence>
<dbReference type="SUPFAM" id="SSF53748">
    <property type="entry name" value="Phosphoglycerate kinase"/>
    <property type="match status" value="1"/>
</dbReference>
<name>A0A2C9DY93_UREP2</name>
<protein>
    <recommendedName>
        <fullName evidence="5 12">Phosphoglycerate kinase</fullName>
        <ecNumber evidence="4 12">2.7.2.3</ecNumber>
    </recommendedName>
</protein>